<reference evidence="9" key="1">
    <citation type="journal article" date="2019" name="Int. J. Syst. Evol. Microbiol.">
        <title>The Global Catalogue of Microorganisms (GCM) 10K type strain sequencing project: providing services to taxonomists for standard genome sequencing and annotation.</title>
        <authorList>
            <consortium name="The Broad Institute Genomics Platform"/>
            <consortium name="The Broad Institute Genome Sequencing Center for Infectious Disease"/>
            <person name="Wu L."/>
            <person name="Ma J."/>
        </authorList>
    </citation>
    <scope>NUCLEOTIDE SEQUENCE [LARGE SCALE GENOMIC DNA]</scope>
    <source>
        <strain evidence="9">CCM 8912</strain>
    </source>
</reference>
<sequence>MSVKTPKEIVAALDKYVIGQDEAKRAVAVALYNRYRRMQLPEKMQQDITPKNLLMIGPTGVGKTEIARRLAKVVNAPFVKVEATKFTEVGYVGRDVESMVRDLADTAVKMEEDKAYGDVRGRATREANKRLVRLLVPAIKKEKKNQNPMAELMTMMQSMQNGEGMPQQPKEEDGELNDEIRNQRLSVADQLEKGLLEDKELTVSVEDEKKPAGGNDAMGAMGIDLSDMMGQMMPKRKVQRTMSVREAREVFIREESAKLVNHADIYHNAIKSAQDNGIIFIDEIDKIAAGNKNTSGEVSREGVQRDILPIVEGSVVNTKYGPLNTEHVLFIGSGAFATAKPSDLIAELQGRFPIRVELKDLTKEDFVRILTEPDNALVKQYMALIKTDGVKVTFTKEAIERIAEIAIDVNRDTDNIGARRLATILEKLLEDILYEGPDMQMGDITITEKYVNDKVGDIAADKNMTRYIL</sequence>
<feature type="domain" description="AAA+ ATPase" evidence="6">
    <location>
        <begin position="49"/>
        <end position="362"/>
    </location>
</feature>
<dbReference type="NCBIfam" id="NF003544">
    <property type="entry name" value="PRK05201.1"/>
    <property type="match status" value="1"/>
</dbReference>
<dbReference type="InterPro" id="IPR050052">
    <property type="entry name" value="ATP-dep_Clp_protease_ClpX"/>
</dbReference>
<protein>
    <recommendedName>
        <fullName evidence="5">ATP-dependent protease ATPase subunit HslU</fullName>
    </recommendedName>
    <alternativeName>
        <fullName evidence="5">Unfoldase HslU</fullName>
    </alternativeName>
</protein>
<evidence type="ECO:0000313" key="8">
    <source>
        <dbReference type="EMBL" id="MFD1440712.1"/>
    </source>
</evidence>
<dbReference type="InterPro" id="IPR004491">
    <property type="entry name" value="HslU"/>
</dbReference>
<keyword evidence="8" id="KW-0378">Hydrolase</keyword>
<name>A0ABW4CXY2_9LACO</name>
<feature type="binding site" evidence="5">
    <location>
        <position position="419"/>
    </location>
    <ligand>
        <name>ATP</name>
        <dbReference type="ChEBI" id="CHEBI:30616"/>
    </ligand>
</feature>
<keyword evidence="8" id="KW-0645">Protease</keyword>
<keyword evidence="2 5" id="KW-0547">Nucleotide-binding</keyword>
<dbReference type="PANTHER" id="PTHR48102">
    <property type="entry name" value="ATP-DEPENDENT CLP PROTEASE ATP-BINDING SUBUNIT CLPX-LIKE, MITOCHONDRIAL-RELATED"/>
    <property type="match status" value="1"/>
</dbReference>
<feature type="binding site" evidence="5">
    <location>
        <position position="282"/>
    </location>
    <ligand>
        <name>ATP</name>
        <dbReference type="ChEBI" id="CHEBI:30616"/>
    </ligand>
</feature>
<feature type="domain" description="Clp ATPase C-terminal" evidence="7">
    <location>
        <begin position="361"/>
        <end position="460"/>
    </location>
</feature>
<dbReference type="Proteomes" id="UP001597212">
    <property type="component" value="Unassembled WGS sequence"/>
</dbReference>
<gene>
    <name evidence="5 8" type="primary">hslU</name>
    <name evidence="8" type="ORF">ACFQ5K_04805</name>
</gene>
<accession>A0ABW4CXY2</accession>
<dbReference type="Pfam" id="PF10431">
    <property type="entry name" value="ClpB_D2-small"/>
    <property type="match status" value="1"/>
</dbReference>
<evidence type="ECO:0000313" key="9">
    <source>
        <dbReference type="Proteomes" id="UP001597212"/>
    </source>
</evidence>
<dbReference type="EMBL" id="JBHTOK010000019">
    <property type="protein sequence ID" value="MFD1440712.1"/>
    <property type="molecule type" value="Genomic_DNA"/>
</dbReference>
<organism evidence="8 9">
    <name type="scientific">Lacticaseibacillus hegangensis</name>
    <dbReference type="NCBI Taxonomy" id="2486010"/>
    <lineage>
        <taxon>Bacteria</taxon>
        <taxon>Bacillati</taxon>
        <taxon>Bacillota</taxon>
        <taxon>Bacilli</taxon>
        <taxon>Lactobacillales</taxon>
        <taxon>Lactobacillaceae</taxon>
        <taxon>Lacticaseibacillus</taxon>
    </lineage>
</organism>
<dbReference type="Pfam" id="PF07724">
    <property type="entry name" value="AAA_2"/>
    <property type="match status" value="1"/>
</dbReference>
<feature type="binding site" evidence="5">
    <location>
        <position position="347"/>
    </location>
    <ligand>
        <name>ATP</name>
        <dbReference type="ChEBI" id="CHEBI:30616"/>
    </ligand>
</feature>
<evidence type="ECO:0000256" key="1">
    <source>
        <dbReference type="ARBA" id="ARBA00009771"/>
    </source>
</evidence>
<keyword evidence="5" id="KW-0963">Cytoplasm</keyword>
<dbReference type="SUPFAM" id="SSF52540">
    <property type="entry name" value="P-loop containing nucleoside triphosphate hydrolases"/>
    <property type="match status" value="1"/>
</dbReference>
<dbReference type="InterPro" id="IPR019489">
    <property type="entry name" value="Clp_ATPase_C"/>
</dbReference>
<comment type="function">
    <text evidence="5">ATPase subunit of a proteasome-like degradation complex; this subunit has chaperone activity. The binding of ATP and its subsequent hydrolysis by HslU are essential for unfolding of protein substrates subsequently hydrolyzed by HslV. HslU recognizes the N-terminal part of its protein substrates and unfolds these before they are guided to HslV for hydrolysis.</text>
</comment>
<comment type="subunit">
    <text evidence="5">A double ring-shaped homohexamer of HslV is capped on each side by a ring-shaped HslU homohexamer. The assembly of the HslU/HslV complex is dependent on binding of ATP.</text>
</comment>
<dbReference type="InterPro" id="IPR027417">
    <property type="entry name" value="P-loop_NTPase"/>
</dbReference>
<evidence type="ECO:0000259" key="6">
    <source>
        <dbReference type="SMART" id="SM00382"/>
    </source>
</evidence>
<keyword evidence="9" id="KW-1185">Reference proteome</keyword>
<keyword evidence="4 5" id="KW-0143">Chaperone</keyword>
<dbReference type="NCBIfam" id="TIGR00390">
    <property type="entry name" value="hslU"/>
    <property type="match status" value="1"/>
</dbReference>
<dbReference type="HAMAP" id="MF_00249">
    <property type="entry name" value="HslU"/>
    <property type="match status" value="1"/>
</dbReference>
<dbReference type="GO" id="GO:0008233">
    <property type="term" value="F:peptidase activity"/>
    <property type="evidence" value="ECO:0007669"/>
    <property type="project" value="UniProtKB-KW"/>
</dbReference>
<evidence type="ECO:0000256" key="4">
    <source>
        <dbReference type="ARBA" id="ARBA00023186"/>
    </source>
</evidence>
<feature type="binding site" evidence="5">
    <location>
        <begin position="60"/>
        <end position="65"/>
    </location>
    <ligand>
        <name>ATP</name>
        <dbReference type="ChEBI" id="CHEBI:30616"/>
    </ligand>
</feature>
<comment type="caution">
    <text evidence="8">The sequence shown here is derived from an EMBL/GenBank/DDBJ whole genome shotgun (WGS) entry which is preliminary data.</text>
</comment>
<dbReference type="SMART" id="SM00382">
    <property type="entry name" value="AAA"/>
    <property type="match status" value="1"/>
</dbReference>
<dbReference type="InterPro" id="IPR003959">
    <property type="entry name" value="ATPase_AAA_core"/>
</dbReference>
<dbReference type="SMART" id="SM01086">
    <property type="entry name" value="ClpB_D2-small"/>
    <property type="match status" value="1"/>
</dbReference>
<dbReference type="RefSeq" id="WP_125754463.1">
    <property type="nucleotide sequence ID" value="NZ_JBHTOK010000019.1"/>
</dbReference>
<evidence type="ECO:0000256" key="5">
    <source>
        <dbReference type="HAMAP-Rule" id="MF_00249"/>
    </source>
</evidence>
<evidence type="ECO:0000256" key="3">
    <source>
        <dbReference type="ARBA" id="ARBA00022840"/>
    </source>
</evidence>
<feature type="binding site" evidence="5">
    <location>
        <position position="18"/>
    </location>
    <ligand>
        <name>ATP</name>
        <dbReference type="ChEBI" id="CHEBI:30616"/>
    </ligand>
</feature>
<evidence type="ECO:0000259" key="7">
    <source>
        <dbReference type="SMART" id="SM01086"/>
    </source>
</evidence>
<dbReference type="Gene3D" id="1.10.8.60">
    <property type="match status" value="1"/>
</dbReference>
<keyword evidence="3 5" id="KW-0067">ATP-binding</keyword>
<proteinExistence type="inferred from homology"/>
<dbReference type="Pfam" id="PF00004">
    <property type="entry name" value="AAA"/>
    <property type="match status" value="1"/>
</dbReference>
<dbReference type="Gene3D" id="3.40.50.300">
    <property type="entry name" value="P-loop containing nucleotide triphosphate hydrolases"/>
    <property type="match status" value="2"/>
</dbReference>
<dbReference type="InterPro" id="IPR003593">
    <property type="entry name" value="AAA+_ATPase"/>
</dbReference>
<dbReference type="PANTHER" id="PTHR48102:SF3">
    <property type="entry name" value="ATP-DEPENDENT PROTEASE ATPASE SUBUNIT HSLU"/>
    <property type="match status" value="1"/>
</dbReference>
<comment type="similarity">
    <text evidence="1 5">Belongs to the ClpX chaperone family. HslU subfamily.</text>
</comment>
<comment type="subcellular location">
    <subcellularLocation>
        <location evidence="5">Cytoplasm</location>
    </subcellularLocation>
</comment>
<evidence type="ECO:0000256" key="2">
    <source>
        <dbReference type="ARBA" id="ARBA00022741"/>
    </source>
</evidence>
<dbReference type="GO" id="GO:0006508">
    <property type="term" value="P:proteolysis"/>
    <property type="evidence" value="ECO:0007669"/>
    <property type="project" value="UniProtKB-KW"/>
</dbReference>